<evidence type="ECO:0000313" key="6">
    <source>
        <dbReference type="Proteomes" id="UP000313948"/>
    </source>
</evidence>
<dbReference type="InterPro" id="IPR050221">
    <property type="entry name" value="26S_Proteasome_ATPase"/>
</dbReference>
<comment type="similarity">
    <text evidence="1">Belongs to the AAA ATPase family.</text>
</comment>
<dbReference type="PANTHER" id="PTHR23073">
    <property type="entry name" value="26S PROTEASOME REGULATORY SUBUNIT"/>
    <property type="match status" value="1"/>
</dbReference>
<evidence type="ECO:0000256" key="2">
    <source>
        <dbReference type="ARBA" id="ARBA00022741"/>
    </source>
</evidence>
<proteinExistence type="inferred from homology"/>
<organism evidence="5 6">
    <name type="scientific">Georgenia wutianyii</name>
    <dbReference type="NCBI Taxonomy" id="2585135"/>
    <lineage>
        <taxon>Bacteria</taxon>
        <taxon>Bacillati</taxon>
        <taxon>Actinomycetota</taxon>
        <taxon>Actinomycetes</taxon>
        <taxon>Micrococcales</taxon>
        <taxon>Bogoriellaceae</taxon>
        <taxon>Georgenia</taxon>
    </lineage>
</organism>
<feature type="domain" description="AAA+ ATPase" evidence="4">
    <location>
        <begin position="588"/>
        <end position="722"/>
    </location>
</feature>
<dbReference type="CDD" id="cd19481">
    <property type="entry name" value="RecA-like_protease"/>
    <property type="match status" value="1"/>
</dbReference>
<keyword evidence="2" id="KW-0547">Nucleotide-binding</keyword>
<sequence>MPEEAIYRGVHDLDDEDVDGTRRPTSVVLLRDLGDGMLAELVEAALHRIGDVEIHRDVLPAGRVADLVITGSDTVTADASTSLTVAEDGRVLFVLPCAQLTEAMLAMAVSAARARRLQWLDLVLVACRRADALLNAATRTAQAMYDAGGTFADWAARHLGEIDGEPPSDAGTGGSPKAPAAGGFGAASTLLGDLQSLSRGDATSGEPHPLESIIRRYGLSGSDVDVLLLCFVTELDARYGDRFAYLAQDPGATAPTIDLVSTLLATDTVTRLNLYRDLGTGPLARYGLVELGPPAPGRAERSRPLALDRSLRWLLMGSTAPLPGINVLDPEQTARVLDHFGPSSTASSAVAALQRGHNPHLWGSTAAARRSAALDAAALAGRRLLTITTDSLDEAVAERLWREALRLDAIVLVELAGMPTWASVPSGPTPRLLTAASRSLPMADPTTTTGEATATRPNIAVEPPRAAGRLAVWEAAATWTTVNVAGGLGELASRFPVTVDRATATLVAAAGGQRMVTVDVEAVTAALCGTPGDDADGLLVTTHPRATLADLVVGERTRAELEYVCARIRHREQVIVDQGWDQRSSRLTGTYLLFAGPPGTGKSMAAEAIAHELGLPVQYLELSSLLSRWVGDFEKAVDKVFAAAESNGGIVVLDEADAVLARRTEVDSVNARYANSSTSHLLSRLEQFSGNAIFTTNLVGANTIDPAFHRRLTATIRFQLPDEAARARLWRSVWPTVTTEGSPVEHLVDGQRLQECALLDRLAVDHALSGGSIANIARNAAFVTLDRAGGAVADRAAGTGASPVRVDIDGDALAEAVRLELTKIGDFRSLMRPRAGVRNA</sequence>
<dbReference type="Pfam" id="PF00004">
    <property type="entry name" value="AAA"/>
    <property type="match status" value="1"/>
</dbReference>
<dbReference type="SUPFAM" id="SSF52540">
    <property type="entry name" value="P-loop containing nucleoside triphosphate hydrolases"/>
    <property type="match status" value="1"/>
</dbReference>
<dbReference type="InterPro" id="IPR054472">
    <property type="entry name" value="WHD"/>
</dbReference>
<dbReference type="InterPro" id="IPR027417">
    <property type="entry name" value="P-loop_NTPase"/>
</dbReference>
<protein>
    <submittedName>
        <fullName evidence="5">ATP-binding protein</fullName>
    </submittedName>
</protein>
<accession>A0ABX5VME7</accession>
<gene>
    <name evidence="5" type="ORF">FE251_08375</name>
</gene>
<dbReference type="GO" id="GO:0005524">
    <property type="term" value="F:ATP binding"/>
    <property type="evidence" value="ECO:0007669"/>
    <property type="project" value="UniProtKB-KW"/>
</dbReference>
<evidence type="ECO:0000259" key="4">
    <source>
        <dbReference type="SMART" id="SM00382"/>
    </source>
</evidence>
<dbReference type="Pfam" id="PF22977">
    <property type="entry name" value="WHD"/>
    <property type="match status" value="1"/>
</dbReference>
<dbReference type="SMART" id="SM00382">
    <property type="entry name" value="AAA"/>
    <property type="match status" value="1"/>
</dbReference>
<dbReference type="Gene3D" id="3.40.50.300">
    <property type="entry name" value="P-loop containing nucleotide triphosphate hydrolases"/>
    <property type="match status" value="1"/>
</dbReference>
<dbReference type="InterPro" id="IPR003593">
    <property type="entry name" value="AAA+_ATPase"/>
</dbReference>
<evidence type="ECO:0000256" key="3">
    <source>
        <dbReference type="ARBA" id="ARBA00022840"/>
    </source>
</evidence>
<name>A0ABX5VME7_9MICO</name>
<dbReference type="InterPro" id="IPR003959">
    <property type="entry name" value="ATPase_AAA_core"/>
</dbReference>
<keyword evidence="6" id="KW-1185">Reference proteome</keyword>
<evidence type="ECO:0000313" key="5">
    <source>
        <dbReference type="EMBL" id="QDB79383.1"/>
    </source>
</evidence>
<reference evidence="5 6" key="1">
    <citation type="submission" date="2019-05" db="EMBL/GenBank/DDBJ databases">
        <title>Georgenia *** sp. nov., and Georgenia *** sp. nov., isolated from the intestinal contents of plateau pika (Ochotona curzoniae) in the Qinghai-Tibet plateau of China.</title>
        <authorList>
            <person name="Tian Z."/>
        </authorList>
    </citation>
    <scope>NUCLEOTIDE SEQUENCE [LARGE SCALE GENOMIC DNA]</scope>
    <source>
        <strain evidence="5 6">Z294</strain>
    </source>
</reference>
<keyword evidence="3 5" id="KW-0067">ATP-binding</keyword>
<evidence type="ECO:0000256" key="1">
    <source>
        <dbReference type="ARBA" id="ARBA00006914"/>
    </source>
</evidence>
<dbReference type="EMBL" id="CP040899">
    <property type="protein sequence ID" value="QDB79383.1"/>
    <property type="molecule type" value="Genomic_DNA"/>
</dbReference>
<dbReference type="Proteomes" id="UP000313948">
    <property type="component" value="Chromosome"/>
</dbReference>